<evidence type="ECO:0000313" key="2">
    <source>
        <dbReference type="EMBL" id="KFK36239.1"/>
    </source>
</evidence>
<feature type="region of interest" description="Disordered" evidence="1">
    <location>
        <begin position="1"/>
        <end position="109"/>
    </location>
</feature>
<dbReference type="eggNOG" id="KOG4744">
    <property type="taxonomic scope" value="Eukaryota"/>
</dbReference>
<proteinExistence type="predicted"/>
<dbReference type="PANTHER" id="PTHR34191:SF20">
    <property type="entry name" value="LATE EMBRYOGENESIS ABUNDANT PROTEIN (LEA) FAMILY PROTEIN"/>
    <property type="match status" value="1"/>
</dbReference>
<feature type="compositionally biased region" description="Polar residues" evidence="1">
    <location>
        <begin position="1"/>
        <end position="13"/>
    </location>
</feature>
<name>A0A087H287_ARAAL</name>
<evidence type="ECO:0000256" key="1">
    <source>
        <dbReference type="SAM" id="MobiDB-lite"/>
    </source>
</evidence>
<dbReference type="InterPro" id="IPR039624">
    <property type="entry name" value="LEA1/2/D7/KIN2"/>
</dbReference>
<dbReference type="Gramene" id="KFK36239">
    <property type="protein sequence ID" value="KFK36239"/>
    <property type="gene ID" value="AALP_AA4G096400"/>
</dbReference>
<dbReference type="Gene3D" id="1.10.287.700">
    <property type="entry name" value="Helix hairpin bin"/>
    <property type="match status" value="1"/>
</dbReference>
<accession>A0A087H287</accession>
<protein>
    <recommendedName>
        <fullName evidence="4">Late embryogenesis abundant protein 1</fullName>
    </recommendedName>
</protein>
<dbReference type="GO" id="GO:0009409">
    <property type="term" value="P:response to cold"/>
    <property type="evidence" value="ECO:0007669"/>
    <property type="project" value="EnsemblPlants"/>
</dbReference>
<keyword evidence="3" id="KW-1185">Reference proteome</keyword>
<feature type="compositionally biased region" description="Polar residues" evidence="1">
    <location>
        <begin position="62"/>
        <end position="76"/>
    </location>
</feature>
<sequence length="109" mass="11521">MSQQAFNAGQSKGQAHEKAEQWTESAKQTAQSACDKTADLAHSARDKAADMSQSARDKSADGSHSTKQSAQHNQEQAAGFLGQTGENVKNMAQGALDGVKNSLGMNEKK</sequence>
<gene>
    <name evidence="2" type="ordered locus">AALP_Aa4g096400</name>
</gene>
<dbReference type="AlphaFoldDB" id="A0A087H287"/>
<dbReference type="PANTHER" id="PTHR34191">
    <property type="entry name" value="LATE EMBRYOGENESIS ABUNDANT PROTEIN (LEA) FAMILY PROTEIN"/>
    <property type="match status" value="1"/>
</dbReference>
<evidence type="ECO:0008006" key="4">
    <source>
        <dbReference type="Google" id="ProtNLM"/>
    </source>
</evidence>
<organism evidence="2 3">
    <name type="scientific">Arabis alpina</name>
    <name type="common">Alpine rock-cress</name>
    <dbReference type="NCBI Taxonomy" id="50452"/>
    <lineage>
        <taxon>Eukaryota</taxon>
        <taxon>Viridiplantae</taxon>
        <taxon>Streptophyta</taxon>
        <taxon>Embryophyta</taxon>
        <taxon>Tracheophyta</taxon>
        <taxon>Spermatophyta</taxon>
        <taxon>Magnoliopsida</taxon>
        <taxon>eudicotyledons</taxon>
        <taxon>Gunneridae</taxon>
        <taxon>Pentapetalae</taxon>
        <taxon>rosids</taxon>
        <taxon>malvids</taxon>
        <taxon>Brassicales</taxon>
        <taxon>Brassicaceae</taxon>
        <taxon>Arabideae</taxon>
        <taxon>Arabis</taxon>
    </lineage>
</organism>
<feature type="compositionally biased region" description="Basic and acidic residues" evidence="1">
    <location>
        <begin position="36"/>
        <end position="61"/>
    </location>
</feature>
<dbReference type="OrthoDB" id="1894923at2759"/>
<dbReference type="OMA" id="THAQSQM"/>
<dbReference type="Proteomes" id="UP000029120">
    <property type="component" value="Chromosome 4"/>
</dbReference>
<reference evidence="3" key="1">
    <citation type="journal article" date="2015" name="Nat. Plants">
        <title>Genome expansion of Arabis alpina linked with retrotransposition and reduced symmetric DNA methylation.</title>
        <authorList>
            <person name="Willing E.M."/>
            <person name="Rawat V."/>
            <person name="Mandakova T."/>
            <person name="Maumus F."/>
            <person name="James G.V."/>
            <person name="Nordstroem K.J."/>
            <person name="Becker C."/>
            <person name="Warthmann N."/>
            <person name="Chica C."/>
            <person name="Szarzynska B."/>
            <person name="Zytnicki M."/>
            <person name="Albani M.C."/>
            <person name="Kiefer C."/>
            <person name="Bergonzi S."/>
            <person name="Castaings L."/>
            <person name="Mateos J.L."/>
            <person name="Berns M.C."/>
            <person name="Bujdoso N."/>
            <person name="Piofczyk T."/>
            <person name="de Lorenzo L."/>
            <person name="Barrero-Sicilia C."/>
            <person name="Mateos I."/>
            <person name="Piednoel M."/>
            <person name="Hagmann J."/>
            <person name="Chen-Min-Tao R."/>
            <person name="Iglesias-Fernandez R."/>
            <person name="Schuster S.C."/>
            <person name="Alonso-Blanco C."/>
            <person name="Roudier F."/>
            <person name="Carbonero P."/>
            <person name="Paz-Ares J."/>
            <person name="Davis S.J."/>
            <person name="Pecinka A."/>
            <person name="Quesneville H."/>
            <person name="Colot V."/>
            <person name="Lysak M.A."/>
            <person name="Weigel D."/>
            <person name="Coupland G."/>
            <person name="Schneeberger K."/>
        </authorList>
    </citation>
    <scope>NUCLEOTIDE SEQUENCE [LARGE SCALE GENOMIC DNA]</scope>
    <source>
        <strain evidence="3">cv. Pajares</strain>
    </source>
</reference>
<evidence type="ECO:0000313" key="3">
    <source>
        <dbReference type="Proteomes" id="UP000029120"/>
    </source>
</evidence>
<dbReference type="EMBL" id="CM002872">
    <property type="protein sequence ID" value="KFK36239.1"/>
    <property type="molecule type" value="Genomic_DNA"/>
</dbReference>
<feature type="compositionally biased region" description="Polar residues" evidence="1">
    <location>
        <begin position="22"/>
        <end position="34"/>
    </location>
</feature>
<dbReference type="GO" id="GO:0009567">
    <property type="term" value="P:double fertilization forming a zygote and endosperm"/>
    <property type="evidence" value="ECO:0007669"/>
    <property type="project" value="EnsemblPlants"/>
</dbReference>